<dbReference type="InterPro" id="IPR023631">
    <property type="entry name" value="Amidase_dom"/>
</dbReference>
<organism evidence="3 4">
    <name type="scientific">Rhodopila globiformis</name>
    <name type="common">Rhodopseudomonas globiformis</name>
    <dbReference type="NCBI Taxonomy" id="1071"/>
    <lineage>
        <taxon>Bacteria</taxon>
        <taxon>Pseudomonadati</taxon>
        <taxon>Pseudomonadota</taxon>
        <taxon>Alphaproteobacteria</taxon>
        <taxon>Acetobacterales</taxon>
        <taxon>Acetobacteraceae</taxon>
        <taxon>Rhodopila</taxon>
    </lineage>
</organism>
<name>A0A2S6NCY5_RHOGL</name>
<proteinExistence type="inferred from homology"/>
<evidence type="ECO:0000259" key="2">
    <source>
        <dbReference type="Pfam" id="PF01425"/>
    </source>
</evidence>
<dbReference type="InterPro" id="IPR036928">
    <property type="entry name" value="AS_sf"/>
</dbReference>
<evidence type="ECO:0000313" key="3">
    <source>
        <dbReference type="EMBL" id="PPQ32495.1"/>
    </source>
</evidence>
<dbReference type="InterPro" id="IPR000120">
    <property type="entry name" value="Amidase"/>
</dbReference>
<dbReference type="InterPro" id="IPR020556">
    <property type="entry name" value="Amidase_CS"/>
</dbReference>
<gene>
    <name evidence="3" type="ORF">CCS01_15675</name>
</gene>
<evidence type="ECO:0000313" key="4">
    <source>
        <dbReference type="Proteomes" id="UP000239724"/>
    </source>
</evidence>
<dbReference type="AlphaFoldDB" id="A0A2S6NCY5"/>
<comment type="caution">
    <text evidence="3">The sequence shown here is derived from an EMBL/GenBank/DDBJ whole genome shotgun (WGS) entry which is preliminary data.</text>
</comment>
<dbReference type="PANTHER" id="PTHR11895">
    <property type="entry name" value="TRANSAMIDASE"/>
    <property type="match status" value="1"/>
</dbReference>
<dbReference type="Pfam" id="PF01425">
    <property type="entry name" value="Amidase"/>
    <property type="match status" value="1"/>
</dbReference>
<accession>A0A2S6NCY5</accession>
<dbReference type="SUPFAM" id="SSF75304">
    <property type="entry name" value="Amidase signature (AS) enzymes"/>
    <property type="match status" value="1"/>
</dbReference>
<reference evidence="3 4" key="1">
    <citation type="journal article" date="2018" name="Arch. Microbiol.">
        <title>New insights into the metabolic potential of the phototrophic purple bacterium Rhodopila globiformis DSM 161(T) from its draft genome sequence and evidence for a vanadium-dependent nitrogenase.</title>
        <authorList>
            <person name="Imhoff J.F."/>
            <person name="Rahn T."/>
            <person name="Kunzel S."/>
            <person name="Neulinger S.C."/>
        </authorList>
    </citation>
    <scope>NUCLEOTIDE SEQUENCE [LARGE SCALE GENOMIC DNA]</scope>
    <source>
        <strain evidence="3 4">DSM 161</strain>
    </source>
</reference>
<dbReference type="PROSITE" id="PS00571">
    <property type="entry name" value="AMIDASES"/>
    <property type="match status" value="1"/>
</dbReference>
<dbReference type="Gene3D" id="3.90.1300.10">
    <property type="entry name" value="Amidase signature (AS) domain"/>
    <property type="match status" value="1"/>
</dbReference>
<keyword evidence="4" id="KW-1185">Reference proteome</keyword>
<dbReference type="GO" id="GO:0003824">
    <property type="term" value="F:catalytic activity"/>
    <property type="evidence" value="ECO:0007669"/>
    <property type="project" value="InterPro"/>
</dbReference>
<sequence length="468" mass="48981">MPMDDALWRLDAVATANLIRTGRASAREVTRSALARLEAVNPKLNAVVVPMAESALAAAATADRAQARGEFLAPLHGVPVTVKINTDQQGHATSNGVVAFRDNIAAGDAPVVANLRRAGAIIIGRTNTPAFSMRIFTENDLHGRTHNPRDRAITPGGSSGGAGSAVAAGIGAIGHGNDIGGSVRIPAYCCGVLGLRVGLGRIPSFNPSIATPMPIGSQLMSVQGPLARSVRDLRLALSVMAQGDPRDTRWADAPLVGPPAPRRAALVPEVPGGATHPVQAEAVRAAGRHLAAAGYAVEETAPPDIEQVITVWHRIGSTDVFGALRPAIDTYGDEAAKTSVAHWLALSPPTDLRGVLEALALRDLLLRRWQTFFMTWPIVVLPTLADVPPRFGQDLTREGQAKVLDSLRACLLAPALGLPGLSQPVGMHGSLRPGVQIMAARFREDLCLDAARVIEAAEGATAPIDPAW</sequence>
<dbReference type="NCBIfam" id="NF005687">
    <property type="entry name" value="PRK07487.1"/>
    <property type="match status" value="1"/>
</dbReference>
<dbReference type="PANTHER" id="PTHR11895:SF7">
    <property type="entry name" value="GLUTAMYL-TRNA(GLN) AMIDOTRANSFERASE SUBUNIT A, MITOCHONDRIAL"/>
    <property type="match status" value="1"/>
</dbReference>
<dbReference type="EMBL" id="NHRY01000167">
    <property type="protein sequence ID" value="PPQ32495.1"/>
    <property type="molecule type" value="Genomic_DNA"/>
</dbReference>
<feature type="domain" description="Amidase" evidence="2">
    <location>
        <begin position="28"/>
        <end position="448"/>
    </location>
</feature>
<dbReference type="OrthoDB" id="9811471at2"/>
<evidence type="ECO:0000256" key="1">
    <source>
        <dbReference type="ARBA" id="ARBA00009199"/>
    </source>
</evidence>
<dbReference type="Proteomes" id="UP000239724">
    <property type="component" value="Unassembled WGS sequence"/>
</dbReference>
<protein>
    <recommendedName>
        <fullName evidence="2">Amidase domain-containing protein</fullName>
    </recommendedName>
</protein>
<comment type="similarity">
    <text evidence="1">Belongs to the amidase family.</text>
</comment>